<reference evidence="2 3" key="1">
    <citation type="submission" date="2017-12" db="EMBL/GenBank/DDBJ databases">
        <title>Genomes of bacteria within cyanobacterial aggregates.</title>
        <authorList>
            <person name="Cai H."/>
        </authorList>
    </citation>
    <scope>NUCLEOTIDE SEQUENCE [LARGE SCALE GENOMIC DNA]</scope>
    <source>
        <strain evidence="2 3">TH16</strain>
        <plasmid evidence="2 3">unnamed1</plasmid>
    </source>
</reference>
<comment type="similarity">
    <text evidence="1">Belongs to the UPF0111 family.</text>
</comment>
<dbReference type="RefSeq" id="WP_054168420.1">
    <property type="nucleotide sequence ID" value="NZ_BMGN01000001.1"/>
</dbReference>
<gene>
    <name evidence="2" type="ORF">C0V82_24825</name>
</gene>
<dbReference type="PANTHER" id="PTHR37298:SF1">
    <property type="entry name" value="UPF0111 PROTEIN YKAA"/>
    <property type="match status" value="1"/>
</dbReference>
<proteinExistence type="inferred from homology"/>
<dbReference type="PANTHER" id="PTHR37298">
    <property type="entry name" value="UPF0111 PROTEIN YKAA"/>
    <property type="match status" value="1"/>
</dbReference>
<evidence type="ECO:0000313" key="2">
    <source>
        <dbReference type="EMBL" id="AUN33568.1"/>
    </source>
</evidence>
<dbReference type="InterPro" id="IPR018445">
    <property type="entry name" value="Put_Phosphate_transp_reg"/>
</dbReference>
<protein>
    <submittedName>
        <fullName evidence="2">Rod shape-determining protein MreC</fullName>
    </submittedName>
</protein>
<dbReference type="KEGG" id="ncb:C0V82_24825"/>
<dbReference type="Proteomes" id="UP000234752">
    <property type="component" value="Plasmid unnamed1"/>
</dbReference>
<evidence type="ECO:0000313" key="3">
    <source>
        <dbReference type="Proteomes" id="UP000234752"/>
    </source>
</evidence>
<keyword evidence="3" id="KW-1185">Reference proteome</keyword>
<accession>A0A2K9NKG3</accession>
<evidence type="ECO:0000256" key="1">
    <source>
        <dbReference type="ARBA" id="ARBA00008591"/>
    </source>
</evidence>
<dbReference type="EMBL" id="CP025613">
    <property type="protein sequence ID" value="AUN33568.1"/>
    <property type="molecule type" value="Genomic_DNA"/>
</dbReference>
<dbReference type="Gene3D" id="1.20.58.220">
    <property type="entry name" value="Phosphate transport system protein phou homolog 2, domain 2"/>
    <property type="match status" value="1"/>
</dbReference>
<dbReference type="InterPro" id="IPR052912">
    <property type="entry name" value="UPF0111_domain"/>
</dbReference>
<dbReference type="Pfam" id="PF01865">
    <property type="entry name" value="PhoU_div"/>
    <property type="match status" value="1"/>
</dbReference>
<geneLocation type="plasmid" evidence="2 3">
    <name>unnamed1</name>
</geneLocation>
<dbReference type="AlphaFoldDB" id="A0A2K9NKG3"/>
<organism evidence="2 3">
    <name type="scientific">Niveispirillum cyanobacteriorum</name>
    <dbReference type="NCBI Taxonomy" id="1612173"/>
    <lineage>
        <taxon>Bacteria</taxon>
        <taxon>Pseudomonadati</taxon>
        <taxon>Pseudomonadota</taxon>
        <taxon>Alphaproteobacteria</taxon>
        <taxon>Rhodospirillales</taxon>
        <taxon>Azospirillaceae</taxon>
        <taxon>Niveispirillum</taxon>
    </lineage>
</organism>
<sequence>MLSLFRAMMPREERFFDHFTDHARLILVAAEALRDLVKNGDQLEMRFQRIHQAENDADKITKEIQAAVHRSFIVPFDRSDIQDLAKRMDDIIDLIQDVARHMTEAGPMEYTAEMHALSDLIVRCAAILPECLPKLRDIPRHVAEMTRMTREISELESDSDKILRAAKARLRQESGGLDAPITYRQALIREILELMEAVLDAGEDVADIVDSIIVDNV</sequence>
<name>A0A2K9NKG3_9PROT</name>
<keyword evidence="2" id="KW-0614">Plasmid</keyword>
<dbReference type="InterPro" id="IPR038078">
    <property type="entry name" value="PhoU-like_sf"/>
</dbReference>
<dbReference type="OrthoDB" id="9797568at2"/>